<evidence type="ECO:0000313" key="3">
    <source>
        <dbReference type="EMBL" id="SHL25895.1"/>
    </source>
</evidence>
<feature type="domain" description="PRD" evidence="2">
    <location>
        <begin position="69"/>
        <end position="174"/>
    </location>
</feature>
<keyword evidence="4" id="KW-1185">Reference proteome</keyword>
<dbReference type="SUPFAM" id="SSF50151">
    <property type="entry name" value="SacY-like RNA-binding domain"/>
    <property type="match status" value="1"/>
</dbReference>
<dbReference type="Gene3D" id="1.10.1790.10">
    <property type="entry name" value="PRD domain"/>
    <property type="match status" value="2"/>
</dbReference>
<dbReference type="InterPro" id="IPR004341">
    <property type="entry name" value="CAT_RNA-bd_dom"/>
</dbReference>
<reference evidence="3 4" key="1">
    <citation type="submission" date="2016-11" db="EMBL/GenBank/DDBJ databases">
        <authorList>
            <person name="Varghese N."/>
            <person name="Submissions S."/>
        </authorList>
    </citation>
    <scope>NUCLEOTIDE SEQUENCE [LARGE SCALE GENOMIC DNA]</scope>
    <source>
        <strain evidence="3 4">DSM 7308</strain>
    </source>
</reference>
<evidence type="ECO:0000256" key="1">
    <source>
        <dbReference type="ARBA" id="ARBA00022737"/>
    </source>
</evidence>
<dbReference type="RefSeq" id="WP_149683763.1">
    <property type="nucleotide sequence ID" value="NZ_FRBG01000018.1"/>
</dbReference>
<dbReference type="Pfam" id="PF03123">
    <property type="entry name" value="CAT_RBD"/>
    <property type="match status" value="1"/>
</dbReference>
<evidence type="ECO:0000259" key="2">
    <source>
        <dbReference type="PROSITE" id="PS51372"/>
    </source>
</evidence>
<dbReference type="InterPro" id="IPR011608">
    <property type="entry name" value="PRD"/>
</dbReference>
<dbReference type="InterPro" id="IPR036634">
    <property type="entry name" value="PRD_sf"/>
</dbReference>
<proteinExistence type="predicted"/>
<keyword evidence="1" id="KW-0677">Repeat</keyword>
<organism evidence="3 4">
    <name type="scientific">Alkalithermobacter thermoalcaliphilus JW-YL-7 = DSM 7308</name>
    <dbReference type="NCBI Taxonomy" id="1121328"/>
    <lineage>
        <taxon>Bacteria</taxon>
        <taxon>Bacillati</taxon>
        <taxon>Bacillota</taxon>
        <taxon>Clostridia</taxon>
        <taxon>Peptostreptococcales</taxon>
        <taxon>Tepidibacteraceae</taxon>
        <taxon>Alkalithermobacter</taxon>
    </lineage>
</organism>
<dbReference type="Gene3D" id="2.30.24.10">
    <property type="entry name" value="CAT RNA-binding domain"/>
    <property type="match status" value="1"/>
</dbReference>
<dbReference type="Pfam" id="PF00874">
    <property type="entry name" value="PRD"/>
    <property type="match status" value="2"/>
</dbReference>
<evidence type="ECO:0000313" key="4">
    <source>
        <dbReference type="Proteomes" id="UP000323392"/>
    </source>
</evidence>
<dbReference type="SMART" id="SM01061">
    <property type="entry name" value="CAT_RBD"/>
    <property type="match status" value="1"/>
</dbReference>
<dbReference type="PANTHER" id="PTHR30185:SF16">
    <property type="entry name" value="PROTEIN GLCT"/>
    <property type="match status" value="1"/>
</dbReference>
<gene>
    <name evidence="3" type="ORF">SAMN05661008_01768</name>
</gene>
<accession>A0ABY1IWW5</accession>
<name>A0ABY1IWW5_CLOPD</name>
<dbReference type="SUPFAM" id="SSF63520">
    <property type="entry name" value="PTS-regulatory domain, PRD"/>
    <property type="match status" value="2"/>
</dbReference>
<protein>
    <submittedName>
        <fullName evidence="3">Transcriptional antiterminator, BglG family</fullName>
    </submittedName>
</protein>
<dbReference type="Proteomes" id="UP000323392">
    <property type="component" value="Unassembled WGS sequence"/>
</dbReference>
<sequence>MREKYIIKKVLSNNVILVTHKDKEYILVGKGVGFGKKKDSVLEDVENVENTFISLEGLDKYEYEQLLSKVDKKIAAATEEIIAMISKKWGEELNPNIHIGLIDHINFAIKRLQENIDIINPFLTETKIMYPKEYELAQEAVEILKEKLNIQIPDAEIGFIAFHIHGALKSKDKAVALKITKLVNNLIKTVEDELHIAIKRDSFDYVRFVIHIRGIISRLENDKVFENPLLDKIKEQFEFEFGLALKLGKIIENELKIKVPEDELAYMAMHIHKLKEI</sequence>
<dbReference type="EMBL" id="FRBG01000018">
    <property type="protein sequence ID" value="SHL25895.1"/>
    <property type="molecule type" value="Genomic_DNA"/>
</dbReference>
<dbReference type="PROSITE" id="PS51372">
    <property type="entry name" value="PRD_2"/>
    <property type="match status" value="2"/>
</dbReference>
<dbReference type="InterPro" id="IPR036650">
    <property type="entry name" value="CAT_RNA-bd_dom_sf"/>
</dbReference>
<comment type="caution">
    <text evidence="3">The sequence shown here is derived from an EMBL/GenBank/DDBJ whole genome shotgun (WGS) entry which is preliminary data.</text>
</comment>
<dbReference type="InterPro" id="IPR050661">
    <property type="entry name" value="BglG_antiterminators"/>
</dbReference>
<dbReference type="PANTHER" id="PTHR30185">
    <property type="entry name" value="CRYPTIC BETA-GLUCOSIDE BGL OPERON ANTITERMINATOR"/>
    <property type="match status" value="1"/>
</dbReference>
<feature type="domain" description="PRD" evidence="2">
    <location>
        <begin position="175"/>
        <end position="277"/>
    </location>
</feature>